<feature type="domain" description="Chlorhexidine efflux transporter" evidence="3">
    <location>
        <begin position="106"/>
        <end position="168"/>
    </location>
</feature>
<feature type="transmembrane region" description="Helical" evidence="1">
    <location>
        <begin position="112"/>
        <end position="134"/>
    </location>
</feature>
<name>F1YVF9_9PROT</name>
<dbReference type="InterPro" id="IPR058208">
    <property type="entry name" value="PACE"/>
</dbReference>
<organism evidence="4 5">
    <name type="scientific">Acetobacter pomorum DM001</name>
    <dbReference type="NCBI Taxonomy" id="945681"/>
    <lineage>
        <taxon>Bacteria</taxon>
        <taxon>Pseudomonadati</taxon>
        <taxon>Pseudomonadota</taxon>
        <taxon>Alphaproteobacteria</taxon>
        <taxon>Acetobacterales</taxon>
        <taxon>Acetobacteraceae</taxon>
        <taxon>Acetobacter</taxon>
    </lineage>
</organism>
<dbReference type="Proteomes" id="UP000018454">
    <property type="component" value="Unassembled WGS sequence"/>
</dbReference>
<dbReference type="EMBL" id="AEUP01000030">
    <property type="protein sequence ID" value="EGE47264.1"/>
    <property type="molecule type" value="Genomic_DNA"/>
</dbReference>
<keyword evidence="1" id="KW-1133">Transmembrane helix</keyword>
<accession>F1YVF9</accession>
<keyword evidence="1" id="KW-0472">Membrane</keyword>
<reference evidence="4 5" key="1">
    <citation type="journal article" date="2011" name="Science">
        <title>Drosophila microbiome modulates host developmental and metabolic homeostasis via insulin signaling.</title>
        <authorList>
            <person name="Shin S.C."/>
            <person name="Kim S.H."/>
            <person name="You H."/>
            <person name="Kim B."/>
            <person name="Kim A.C."/>
            <person name="Lee K.A."/>
            <person name="Yoon J.H."/>
            <person name="Ryu J.H."/>
            <person name="Lee W.J."/>
        </authorList>
    </citation>
    <scope>NUCLEOTIDE SEQUENCE [LARGE SCALE GENOMIC DNA]</scope>
    <source>
        <strain evidence="4 5">DM001</strain>
    </source>
</reference>
<protein>
    <recommendedName>
        <fullName evidence="3">Chlorhexidine efflux transporter domain-containing protein</fullName>
    </recommendedName>
</protein>
<proteinExistence type="predicted"/>
<feature type="domain" description="Chlorhexidine efflux transporter" evidence="3">
    <location>
        <begin position="36"/>
        <end position="99"/>
    </location>
</feature>
<evidence type="ECO:0000313" key="4">
    <source>
        <dbReference type="EMBL" id="EGE47264.1"/>
    </source>
</evidence>
<dbReference type="NCBIfam" id="NF033664">
    <property type="entry name" value="PACE_transport"/>
    <property type="match status" value="1"/>
</dbReference>
<evidence type="ECO:0000256" key="2">
    <source>
        <dbReference type="SAM" id="SignalP"/>
    </source>
</evidence>
<feature type="transmembrane region" description="Helical" evidence="1">
    <location>
        <begin position="46"/>
        <end position="66"/>
    </location>
</feature>
<feature type="transmembrane region" description="Helical" evidence="1">
    <location>
        <begin position="141"/>
        <end position="163"/>
    </location>
</feature>
<dbReference type="InterPro" id="IPR007896">
    <property type="entry name" value="BTP_bacteria"/>
</dbReference>
<sequence length="181" mass="19672">MRRMSTQTFSSLQAAPASSAMADHHAAQNAPAVGTRGTADRVRHVLLFELIALAIVIPTGSTLFGLHESSMGMIGIGSAITATIWNYLYNVVFDRVMARLYATTHKTVGVRVVHTLLFEAGLQVVLLPAIAWYLHESVLTAFSLSMSIAVFYLVYAFVFNMVYDRIFPVPADHPATGKANG</sequence>
<evidence type="ECO:0000256" key="1">
    <source>
        <dbReference type="SAM" id="Phobius"/>
    </source>
</evidence>
<dbReference type="AlphaFoldDB" id="F1YVF9"/>
<dbReference type="Pfam" id="PF05232">
    <property type="entry name" value="BTP"/>
    <property type="match status" value="2"/>
</dbReference>
<comment type="caution">
    <text evidence="4">The sequence shown here is derived from an EMBL/GenBank/DDBJ whole genome shotgun (WGS) entry which is preliminary data.</text>
</comment>
<feature type="chain" id="PRO_5003273871" description="Chlorhexidine efflux transporter domain-containing protein" evidence="2">
    <location>
        <begin position="23"/>
        <end position="181"/>
    </location>
</feature>
<feature type="signal peptide" evidence="2">
    <location>
        <begin position="1"/>
        <end position="22"/>
    </location>
</feature>
<keyword evidence="1" id="KW-0812">Transmembrane</keyword>
<keyword evidence="2" id="KW-0732">Signal</keyword>
<evidence type="ECO:0000313" key="5">
    <source>
        <dbReference type="Proteomes" id="UP000018454"/>
    </source>
</evidence>
<evidence type="ECO:0000259" key="3">
    <source>
        <dbReference type="Pfam" id="PF05232"/>
    </source>
</evidence>
<feature type="transmembrane region" description="Helical" evidence="1">
    <location>
        <begin position="73"/>
        <end position="92"/>
    </location>
</feature>
<gene>
    <name evidence="4" type="ORF">APO_1949</name>
</gene>